<organism evidence="1 2">
    <name type="scientific">Providencia burhodogranariea DSM 19968</name>
    <dbReference type="NCBI Taxonomy" id="1141662"/>
    <lineage>
        <taxon>Bacteria</taxon>
        <taxon>Pseudomonadati</taxon>
        <taxon>Pseudomonadota</taxon>
        <taxon>Gammaproteobacteria</taxon>
        <taxon>Enterobacterales</taxon>
        <taxon>Morganellaceae</taxon>
        <taxon>Providencia</taxon>
    </lineage>
</organism>
<dbReference type="Gene3D" id="3.40.50.720">
    <property type="entry name" value="NAD(P)-binding Rossmann-like Domain"/>
    <property type="match status" value="1"/>
</dbReference>
<sequence length="38" mass="4150">MQIDEALLQKNVNVNLMAPFYLAQAAQPLMKKQGGGAF</sequence>
<evidence type="ECO:0000313" key="1">
    <source>
        <dbReference type="EMBL" id="EKT57293.1"/>
    </source>
</evidence>
<dbReference type="EMBL" id="AKKL01000039">
    <property type="protein sequence ID" value="EKT57293.1"/>
    <property type="molecule type" value="Genomic_DNA"/>
</dbReference>
<dbReference type="InterPro" id="IPR036291">
    <property type="entry name" value="NAD(P)-bd_dom_sf"/>
</dbReference>
<accession>K8W9F8</accession>
<dbReference type="Proteomes" id="UP000009336">
    <property type="component" value="Unassembled WGS sequence"/>
</dbReference>
<reference evidence="1 2" key="1">
    <citation type="journal article" date="2012" name="BMC Genomics">
        <title>Comparative genomics of bacteria in the genus Providencia isolated from wild Drosophila melanogaster.</title>
        <authorList>
            <person name="Galac M.R."/>
            <person name="Lazzaro B.P."/>
        </authorList>
    </citation>
    <scope>NUCLEOTIDE SEQUENCE [LARGE SCALE GENOMIC DNA]</scope>
    <source>
        <strain evidence="1 2">DSM 19968</strain>
    </source>
</reference>
<dbReference type="HOGENOM" id="CLU_3331509_0_0_6"/>
<name>K8W9F8_9GAMM</name>
<proteinExistence type="predicted"/>
<dbReference type="SUPFAM" id="SSF51735">
    <property type="entry name" value="NAD(P)-binding Rossmann-fold domains"/>
    <property type="match status" value="1"/>
</dbReference>
<evidence type="ECO:0000313" key="2">
    <source>
        <dbReference type="Proteomes" id="UP000009336"/>
    </source>
</evidence>
<dbReference type="PATRIC" id="fig|1141662.3.peg.2944"/>
<protein>
    <submittedName>
        <fullName evidence="1">3-ketoacyl-(Acyl-carrier-protein) reductase</fullName>
    </submittedName>
</protein>
<comment type="caution">
    <text evidence="1">The sequence shown here is derived from an EMBL/GenBank/DDBJ whole genome shotgun (WGS) entry which is preliminary data.</text>
</comment>
<keyword evidence="2" id="KW-1185">Reference proteome</keyword>
<gene>
    <name evidence="1" type="ORF">OOA_14515</name>
</gene>
<dbReference type="eggNOG" id="COG1028">
    <property type="taxonomic scope" value="Bacteria"/>
</dbReference>
<dbReference type="AlphaFoldDB" id="K8W9F8"/>